<evidence type="ECO:0000256" key="1">
    <source>
        <dbReference type="SAM" id="MobiDB-lite"/>
    </source>
</evidence>
<keyword evidence="3" id="KW-1185">Reference proteome</keyword>
<comment type="caution">
    <text evidence="2">The sequence shown here is derived from an EMBL/GenBank/DDBJ whole genome shotgun (WGS) entry which is preliminary data.</text>
</comment>
<sequence length="220" mass="25196">MHPEALKLVEHLWENVADQLDYYEISDLVNEPFRIVSTAAKEGNIDFLSILIHKLSCFDTQMKVRNEMNNILHLAAKLPPDQDRLNVGAGAVFLMQREFLWFQAFCSGRCTCFYPGLHVHYTAKPYSFSVGGTSTNVDMSQSSAEWKPEVGGKREKYKGKVTQREDEERQWDDISNQYHYDSLEDGTSDDDEGNKTFDPHFKRIDTNDSYSICSGHLLLG</sequence>
<protein>
    <submittedName>
        <fullName evidence="2">Uncharacterized protein</fullName>
    </submittedName>
</protein>
<name>A0AAE0A3F8_9ROSI</name>
<dbReference type="EMBL" id="JANJYJ010000007">
    <property type="protein sequence ID" value="KAK3200070.1"/>
    <property type="molecule type" value="Genomic_DNA"/>
</dbReference>
<dbReference type="Proteomes" id="UP001281410">
    <property type="component" value="Unassembled WGS sequence"/>
</dbReference>
<dbReference type="AlphaFoldDB" id="A0AAE0A3F8"/>
<evidence type="ECO:0000313" key="3">
    <source>
        <dbReference type="Proteomes" id="UP001281410"/>
    </source>
</evidence>
<proteinExistence type="predicted"/>
<feature type="compositionally biased region" description="Acidic residues" evidence="1">
    <location>
        <begin position="183"/>
        <end position="192"/>
    </location>
</feature>
<organism evidence="2 3">
    <name type="scientific">Dipteronia sinensis</name>
    <dbReference type="NCBI Taxonomy" id="43782"/>
    <lineage>
        <taxon>Eukaryota</taxon>
        <taxon>Viridiplantae</taxon>
        <taxon>Streptophyta</taxon>
        <taxon>Embryophyta</taxon>
        <taxon>Tracheophyta</taxon>
        <taxon>Spermatophyta</taxon>
        <taxon>Magnoliopsida</taxon>
        <taxon>eudicotyledons</taxon>
        <taxon>Gunneridae</taxon>
        <taxon>Pentapetalae</taxon>
        <taxon>rosids</taxon>
        <taxon>malvids</taxon>
        <taxon>Sapindales</taxon>
        <taxon>Sapindaceae</taxon>
        <taxon>Hippocastanoideae</taxon>
        <taxon>Acereae</taxon>
        <taxon>Dipteronia</taxon>
    </lineage>
</organism>
<evidence type="ECO:0000313" key="2">
    <source>
        <dbReference type="EMBL" id="KAK3200070.1"/>
    </source>
</evidence>
<reference evidence="2" key="1">
    <citation type="journal article" date="2023" name="Plant J.">
        <title>Genome sequences and population genomics provide insights into the demographic history, inbreeding, and mutation load of two 'living fossil' tree species of Dipteronia.</title>
        <authorList>
            <person name="Feng Y."/>
            <person name="Comes H.P."/>
            <person name="Chen J."/>
            <person name="Zhu S."/>
            <person name="Lu R."/>
            <person name="Zhang X."/>
            <person name="Li P."/>
            <person name="Qiu J."/>
            <person name="Olsen K.M."/>
            <person name="Qiu Y."/>
        </authorList>
    </citation>
    <scope>NUCLEOTIDE SEQUENCE</scope>
    <source>
        <strain evidence="2">NBL</strain>
    </source>
</reference>
<feature type="region of interest" description="Disordered" evidence="1">
    <location>
        <begin position="139"/>
        <end position="199"/>
    </location>
</feature>
<gene>
    <name evidence="2" type="ORF">Dsin_023485</name>
</gene>
<accession>A0AAE0A3F8</accession>